<protein>
    <submittedName>
        <fullName evidence="1">Zinc finger protein</fullName>
    </submittedName>
</protein>
<accession>A0ACC1Y478</accession>
<reference evidence="1 2" key="1">
    <citation type="journal article" date="2023" name="Science">
        <title>Complex scaffold remodeling in plant triterpene biosynthesis.</title>
        <authorList>
            <person name="De La Pena R."/>
            <person name="Hodgson H."/>
            <person name="Liu J.C."/>
            <person name="Stephenson M.J."/>
            <person name="Martin A.C."/>
            <person name="Owen C."/>
            <person name="Harkess A."/>
            <person name="Leebens-Mack J."/>
            <person name="Jimenez L.E."/>
            <person name="Osbourn A."/>
            <person name="Sattely E.S."/>
        </authorList>
    </citation>
    <scope>NUCLEOTIDE SEQUENCE [LARGE SCALE GENOMIC DNA]</scope>
    <source>
        <strain evidence="2">cv. JPN11</strain>
        <tissue evidence="1">Leaf</tissue>
    </source>
</reference>
<sequence>MDAQARKKALFRAKLNAQKKEKRINSPLVRYNEYDQPVCRVCDVVLKSDAQWDAHQASRKHHEAISNIKASAAGNTRISNAKPAPGIESSGAEHHSEKQSAEPESSTNLSKARPSSVLPANFFDNQETKKPKTVADSVKSVDPDSNKNSGASAKTQAIESSYLENERNELPIGNAIHGKKVQPAKEVPEKSMQNAGKEANQVKGALPEGFFDNKEADLLARGIKPVKPDVKDEYKEFEKLIQEDLKEVDDRLEEEEIDAAEMIEEYESLEQRVYREKVENLRKKKMELEVARLTKRGTRSEVAKKESKNEESSSDDDSEENFAVDWRAQHL</sequence>
<keyword evidence="2" id="KW-1185">Reference proteome</keyword>
<evidence type="ECO:0000313" key="2">
    <source>
        <dbReference type="Proteomes" id="UP001164539"/>
    </source>
</evidence>
<name>A0ACC1Y478_MELAZ</name>
<evidence type="ECO:0000313" key="1">
    <source>
        <dbReference type="EMBL" id="KAJ4718536.1"/>
    </source>
</evidence>
<dbReference type="EMBL" id="CM051398">
    <property type="protein sequence ID" value="KAJ4718536.1"/>
    <property type="molecule type" value="Genomic_DNA"/>
</dbReference>
<gene>
    <name evidence="1" type="ORF">OWV82_010204</name>
</gene>
<proteinExistence type="predicted"/>
<dbReference type="Proteomes" id="UP001164539">
    <property type="component" value="Chromosome 5"/>
</dbReference>
<comment type="caution">
    <text evidence="1">The sequence shown here is derived from an EMBL/GenBank/DDBJ whole genome shotgun (WGS) entry which is preliminary data.</text>
</comment>
<organism evidence="1 2">
    <name type="scientific">Melia azedarach</name>
    <name type="common">Chinaberry tree</name>
    <dbReference type="NCBI Taxonomy" id="155640"/>
    <lineage>
        <taxon>Eukaryota</taxon>
        <taxon>Viridiplantae</taxon>
        <taxon>Streptophyta</taxon>
        <taxon>Embryophyta</taxon>
        <taxon>Tracheophyta</taxon>
        <taxon>Spermatophyta</taxon>
        <taxon>Magnoliopsida</taxon>
        <taxon>eudicotyledons</taxon>
        <taxon>Gunneridae</taxon>
        <taxon>Pentapetalae</taxon>
        <taxon>rosids</taxon>
        <taxon>malvids</taxon>
        <taxon>Sapindales</taxon>
        <taxon>Meliaceae</taxon>
        <taxon>Melia</taxon>
    </lineage>
</organism>